<dbReference type="InterPro" id="IPR039769">
    <property type="entry name" value="Bud23-like"/>
</dbReference>
<dbReference type="PANTHER" id="PTHR12734:SF0">
    <property type="entry name" value="18S RRNA (GUANINE-N(7))-METHYLTRANSFERASE-RELATED"/>
    <property type="match status" value="1"/>
</dbReference>
<organism evidence="1 2">
    <name type="scientific">Ilex paraguariensis</name>
    <name type="common">yerba mate</name>
    <dbReference type="NCBI Taxonomy" id="185542"/>
    <lineage>
        <taxon>Eukaryota</taxon>
        <taxon>Viridiplantae</taxon>
        <taxon>Streptophyta</taxon>
        <taxon>Embryophyta</taxon>
        <taxon>Tracheophyta</taxon>
        <taxon>Spermatophyta</taxon>
        <taxon>Magnoliopsida</taxon>
        <taxon>eudicotyledons</taxon>
        <taxon>Gunneridae</taxon>
        <taxon>Pentapetalae</taxon>
        <taxon>asterids</taxon>
        <taxon>campanulids</taxon>
        <taxon>Aquifoliales</taxon>
        <taxon>Aquifoliaceae</taxon>
        <taxon>Ilex</taxon>
    </lineage>
</organism>
<keyword evidence="2" id="KW-1185">Reference proteome</keyword>
<comment type="caution">
    <text evidence="1">The sequence shown here is derived from an EMBL/GenBank/DDBJ whole genome shotgun (WGS) entry which is preliminary data.</text>
</comment>
<dbReference type="InterPro" id="IPR029063">
    <property type="entry name" value="SAM-dependent_MTases_sf"/>
</dbReference>
<proteinExistence type="predicted"/>
<accession>A0ABC8RNM9</accession>
<dbReference type="AlphaFoldDB" id="A0ABC8RNM9"/>
<evidence type="ECO:0000313" key="2">
    <source>
        <dbReference type="Proteomes" id="UP001642360"/>
    </source>
</evidence>
<dbReference type="EMBL" id="CAUOFW020001466">
    <property type="protein sequence ID" value="CAK9145170.1"/>
    <property type="molecule type" value="Genomic_DNA"/>
</dbReference>
<reference evidence="1 2" key="1">
    <citation type="submission" date="2024-02" db="EMBL/GenBank/DDBJ databases">
        <authorList>
            <person name="Vignale AGUSTIN F."/>
            <person name="Sosa J E."/>
            <person name="Modenutti C."/>
        </authorList>
    </citation>
    <scope>NUCLEOTIDE SEQUENCE [LARGE SCALE GENOMIC DNA]</scope>
</reference>
<gene>
    <name evidence="1" type="ORF">ILEXP_LOCUS12965</name>
</gene>
<name>A0ABC8RNM9_9AQUA</name>
<dbReference type="Gene3D" id="3.40.50.150">
    <property type="entry name" value="Vaccinia Virus protein VP39"/>
    <property type="match status" value="1"/>
</dbReference>
<dbReference type="Proteomes" id="UP001642360">
    <property type="component" value="Unassembled WGS sequence"/>
</dbReference>
<protein>
    <submittedName>
        <fullName evidence="1">Uncharacterized protein</fullName>
    </submittedName>
</protein>
<evidence type="ECO:0000313" key="1">
    <source>
        <dbReference type="EMBL" id="CAK9145170.1"/>
    </source>
</evidence>
<dbReference type="PANTHER" id="PTHR12734">
    <property type="entry name" value="METHYLTRANSFERASE-RELATED"/>
    <property type="match status" value="1"/>
</dbReference>
<sequence>MSSRPELQSQPEIFYNDEEAHKYTSSSCIIEIQAQQSERDMELLALPDDGVPRLLIDIAQRLSLVEIMTYPQHKEEVGGFFMERGQILDRFLRWYR</sequence>